<gene>
    <name evidence="2" type="ORF">FD25_GL002722</name>
</gene>
<dbReference type="Pfam" id="PF13457">
    <property type="entry name" value="GW"/>
    <property type="match status" value="2"/>
</dbReference>
<dbReference type="SMART" id="SM00710">
    <property type="entry name" value="PbH1"/>
    <property type="match status" value="5"/>
</dbReference>
<dbReference type="Gene3D" id="2.160.20.10">
    <property type="entry name" value="Single-stranded right-handed beta-helix, Pectin lyase-like"/>
    <property type="match status" value="1"/>
</dbReference>
<dbReference type="InterPro" id="IPR011050">
    <property type="entry name" value="Pectin_lyase_fold/virulence"/>
</dbReference>
<evidence type="ECO:0000313" key="2">
    <source>
        <dbReference type="EMBL" id="KRK96253.1"/>
    </source>
</evidence>
<keyword evidence="3" id="KW-1185">Reference proteome</keyword>
<organism evidence="2 3">
    <name type="scientific">Levilactobacillus acidifarinae DSM 19394 = JCM 15949</name>
    <dbReference type="NCBI Taxonomy" id="1423715"/>
    <lineage>
        <taxon>Bacteria</taxon>
        <taxon>Bacillati</taxon>
        <taxon>Bacillota</taxon>
        <taxon>Bacilli</taxon>
        <taxon>Lactobacillales</taxon>
        <taxon>Lactobacillaceae</taxon>
        <taxon>Levilactobacillus</taxon>
    </lineage>
</organism>
<sequence length="623" mass="69173">MKVLKDFLETNGGAFLKMRGKQYLLAAVTLGVTLLGFTAGGADLTPSTTVVAHAATTINAVHQGMTGDAKTVNNDAFQAMIDKFNNSDGVTVHVPKGTYVFNAGHVVLHSNITFNFDKGAVFRITNGQRLNIAYPSPQAGYDGGISNVTWNGATFQGDNTASGQSVFVQSINHAKNVTFNNCVFDNAESPTGHYIDIDGSHDVTVKNSVFTGFNGSMDYKEAIQVDYSNKKAMSYKLAGDQYDNLPSYNVTVDHNQFLPVSRKSGQVQSYAPNPIGEHAVYNKGQAGIIHNVYFTNNTVVDPKPLLDDGVATIHFKCVSDLYITGNKFINQHVLGSGNYIYLYNSQPDYQMSNLNITNNTFTNVNPTKQYVYLDSGSTDNPMTNVTIKNNNITTQKKGVPFVQSNFPLTGSGSGIQIGNNKIKVAKPVATAVTTPTITQTTVKPNKGQKLKKRPQTNKKETYVSGLDTQHAQLKSNYKTYSLYNHIRGHKNWNIMKYDWKKLKNKRVYLDMRATADSGQWYRIRFSKNATTKYWIRKGALQFDKITISEYSKELNLMKIYPVYNNVFNDADLAKQKGTTADISDRKVTITHRAYRTDSNGNQTVYYQMENGLWTRASAFDLNS</sequence>
<name>A0A0R1LK62_9LACO</name>
<proteinExistence type="predicted"/>
<dbReference type="Proteomes" id="UP000051955">
    <property type="component" value="Unassembled WGS sequence"/>
</dbReference>
<dbReference type="STRING" id="1423715.FD25_GL002722"/>
<dbReference type="InterPro" id="IPR006626">
    <property type="entry name" value="PbH1"/>
</dbReference>
<accession>A0A0R1LK62</accession>
<evidence type="ECO:0000259" key="1">
    <source>
        <dbReference type="Pfam" id="PF13457"/>
    </source>
</evidence>
<dbReference type="InterPro" id="IPR012334">
    <property type="entry name" value="Pectin_lyas_fold"/>
</dbReference>
<feature type="domain" description="GW" evidence="1">
    <location>
        <begin position="562"/>
        <end position="610"/>
    </location>
</feature>
<dbReference type="OrthoDB" id="3227120at2"/>
<feature type="domain" description="GW" evidence="1">
    <location>
        <begin position="471"/>
        <end position="540"/>
    </location>
</feature>
<comment type="caution">
    <text evidence="2">The sequence shown here is derived from an EMBL/GenBank/DDBJ whole genome shotgun (WGS) entry which is preliminary data.</text>
</comment>
<evidence type="ECO:0000313" key="3">
    <source>
        <dbReference type="Proteomes" id="UP000051955"/>
    </source>
</evidence>
<dbReference type="PATRIC" id="fig|1423715.3.peg.2803"/>
<dbReference type="EMBL" id="AZDV01000005">
    <property type="protein sequence ID" value="KRK96253.1"/>
    <property type="molecule type" value="Genomic_DNA"/>
</dbReference>
<dbReference type="AlphaFoldDB" id="A0A0R1LK62"/>
<protein>
    <submittedName>
        <fullName evidence="2">N-acetylmuramoyl-L-alanine amidase</fullName>
    </submittedName>
</protein>
<dbReference type="SUPFAM" id="SSF51126">
    <property type="entry name" value="Pectin lyase-like"/>
    <property type="match status" value="1"/>
</dbReference>
<dbReference type="InterPro" id="IPR025987">
    <property type="entry name" value="GW_dom"/>
</dbReference>
<reference evidence="2 3" key="1">
    <citation type="journal article" date="2015" name="Genome Announc.">
        <title>Expanding the biotechnology potential of lactobacilli through comparative genomics of 213 strains and associated genera.</title>
        <authorList>
            <person name="Sun Z."/>
            <person name="Harris H.M."/>
            <person name="McCann A."/>
            <person name="Guo C."/>
            <person name="Argimon S."/>
            <person name="Zhang W."/>
            <person name="Yang X."/>
            <person name="Jeffery I.B."/>
            <person name="Cooney J.C."/>
            <person name="Kagawa T.F."/>
            <person name="Liu W."/>
            <person name="Song Y."/>
            <person name="Salvetti E."/>
            <person name="Wrobel A."/>
            <person name="Rasinkangas P."/>
            <person name="Parkhill J."/>
            <person name="Rea M.C."/>
            <person name="O'Sullivan O."/>
            <person name="Ritari J."/>
            <person name="Douillard F.P."/>
            <person name="Paul Ross R."/>
            <person name="Yang R."/>
            <person name="Briner A.E."/>
            <person name="Felis G.E."/>
            <person name="de Vos W.M."/>
            <person name="Barrangou R."/>
            <person name="Klaenhammer T.R."/>
            <person name="Caufield P.W."/>
            <person name="Cui Y."/>
            <person name="Zhang H."/>
            <person name="O'Toole P.W."/>
        </authorList>
    </citation>
    <scope>NUCLEOTIDE SEQUENCE [LARGE SCALE GENOMIC DNA]</scope>
    <source>
        <strain evidence="2 3">DSM 19394</strain>
    </source>
</reference>